<dbReference type="PANTHER" id="PTHR44196:SF1">
    <property type="entry name" value="DEHYDROGENASE_REDUCTASE SDR FAMILY MEMBER 7B"/>
    <property type="match status" value="1"/>
</dbReference>
<dbReference type="InterPro" id="IPR036291">
    <property type="entry name" value="NAD(P)-bd_dom_sf"/>
</dbReference>
<dbReference type="EMBL" id="FNOK01000041">
    <property type="protein sequence ID" value="SDY97873.1"/>
    <property type="molecule type" value="Genomic_DNA"/>
</dbReference>
<proteinExistence type="inferred from homology"/>
<comment type="similarity">
    <text evidence="1">Belongs to the short-chain dehydrogenases/reductases (SDR) family.</text>
</comment>
<dbReference type="AlphaFoldDB" id="A0A1H3PAC1"/>
<dbReference type="SUPFAM" id="SSF51735">
    <property type="entry name" value="NAD(P)-binding Rossmann-fold domains"/>
    <property type="match status" value="1"/>
</dbReference>
<dbReference type="PROSITE" id="PS00061">
    <property type="entry name" value="ADH_SHORT"/>
    <property type="match status" value="1"/>
</dbReference>
<dbReference type="Pfam" id="PF00106">
    <property type="entry name" value="adh_short"/>
    <property type="match status" value="1"/>
</dbReference>
<sequence>MSSWRFRAKSPLAEAEPDLGRAVCELQLADAVVVITGAGNGIGAAMARKFAASGAKVVLGDVDADAVRQVAAEVGGTAVPGDAAGEDGVRALVDTALGEHGRIDLFCANAGISRGGGPEADEAAWAQSWEVNVMAHVRAARAVLPHWLEQGRGHFLATVSAAGLLTMLKAAPYSVTKHAALGFAEWLAISYADQGITVQALCPQGVRTNMLGSSSNAGEVILAKGALEPEEVADVVADSLGSGEFLILPHPEVADYYALRAAEPQRWQAGMRKLQRKVQ</sequence>
<keyword evidence="2" id="KW-0560">Oxidoreductase</keyword>
<reference evidence="4" key="1">
    <citation type="submission" date="2016-10" db="EMBL/GenBank/DDBJ databases">
        <authorList>
            <person name="Varghese N."/>
            <person name="Submissions S."/>
        </authorList>
    </citation>
    <scope>NUCLEOTIDE SEQUENCE [LARGE SCALE GENOMIC DNA]</scope>
    <source>
        <strain evidence="4">CGMCC 4.3530</strain>
    </source>
</reference>
<dbReference type="PANTHER" id="PTHR44196">
    <property type="entry name" value="DEHYDROGENASE/REDUCTASE SDR FAMILY MEMBER 7B"/>
    <property type="match status" value="1"/>
</dbReference>
<name>A0A1H3PAC1_9PSEU</name>
<evidence type="ECO:0000313" key="3">
    <source>
        <dbReference type="EMBL" id="SDY97873.1"/>
    </source>
</evidence>
<dbReference type="PRINTS" id="PR00081">
    <property type="entry name" value="GDHRDH"/>
</dbReference>
<dbReference type="Proteomes" id="UP000199529">
    <property type="component" value="Unassembled WGS sequence"/>
</dbReference>
<evidence type="ECO:0000256" key="1">
    <source>
        <dbReference type="ARBA" id="ARBA00006484"/>
    </source>
</evidence>
<dbReference type="GO" id="GO:0016491">
    <property type="term" value="F:oxidoreductase activity"/>
    <property type="evidence" value="ECO:0007669"/>
    <property type="project" value="UniProtKB-KW"/>
</dbReference>
<evidence type="ECO:0000313" key="4">
    <source>
        <dbReference type="Proteomes" id="UP000199529"/>
    </source>
</evidence>
<dbReference type="InterPro" id="IPR020904">
    <property type="entry name" value="Sc_DH/Rdtase_CS"/>
</dbReference>
<gene>
    <name evidence="3" type="ORF">SAMN05216215_104132</name>
</gene>
<dbReference type="InterPro" id="IPR002347">
    <property type="entry name" value="SDR_fam"/>
</dbReference>
<dbReference type="STRING" id="418495.SAMN05216215_104132"/>
<dbReference type="CDD" id="cd05233">
    <property type="entry name" value="SDR_c"/>
    <property type="match status" value="1"/>
</dbReference>
<accession>A0A1H3PAC1</accession>
<protein>
    <submittedName>
        <fullName evidence="3">Short-chain dehydrogenase</fullName>
    </submittedName>
</protein>
<dbReference type="GO" id="GO:0016020">
    <property type="term" value="C:membrane"/>
    <property type="evidence" value="ECO:0007669"/>
    <property type="project" value="TreeGrafter"/>
</dbReference>
<dbReference type="Gene3D" id="3.40.50.720">
    <property type="entry name" value="NAD(P)-binding Rossmann-like Domain"/>
    <property type="match status" value="1"/>
</dbReference>
<organism evidence="3 4">
    <name type="scientific">Saccharopolyspora shandongensis</name>
    <dbReference type="NCBI Taxonomy" id="418495"/>
    <lineage>
        <taxon>Bacteria</taxon>
        <taxon>Bacillati</taxon>
        <taxon>Actinomycetota</taxon>
        <taxon>Actinomycetes</taxon>
        <taxon>Pseudonocardiales</taxon>
        <taxon>Pseudonocardiaceae</taxon>
        <taxon>Saccharopolyspora</taxon>
    </lineage>
</organism>
<evidence type="ECO:0000256" key="2">
    <source>
        <dbReference type="ARBA" id="ARBA00023002"/>
    </source>
</evidence>
<keyword evidence="4" id="KW-1185">Reference proteome</keyword>